<comment type="caution">
    <text evidence="3">The sequence shown here is derived from an EMBL/GenBank/DDBJ whole genome shotgun (WGS) entry which is preliminary data.</text>
</comment>
<accession>A0A7L4UQZ9</accession>
<keyword evidence="1" id="KW-0732">Signal</keyword>
<evidence type="ECO:0000313" key="3">
    <source>
        <dbReference type="EMBL" id="PVX51942.1"/>
    </source>
</evidence>
<evidence type="ECO:0000313" key="4">
    <source>
        <dbReference type="Proteomes" id="UP000251835"/>
    </source>
</evidence>
<feature type="domain" description="HMA" evidence="2">
    <location>
        <begin position="23"/>
        <end position="89"/>
    </location>
</feature>
<dbReference type="Gene3D" id="3.30.70.100">
    <property type="match status" value="1"/>
</dbReference>
<dbReference type="InterPro" id="IPR036163">
    <property type="entry name" value="HMA_dom_sf"/>
</dbReference>
<evidence type="ECO:0000259" key="2">
    <source>
        <dbReference type="PROSITE" id="PS50846"/>
    </source>
</evidence>
<name>A0A7L4UQZ9_BALHA</name>
<protein>
    <submittedName>
        <fullName evidence="3">Heavy-metal-associated domain-containing protein</fullName>
    </submittedName>
</protein>
<dbReference type="SUPFAM" id="SSF55008">
    <property type="entry name" value="HMA, heavy metal-associated domain"/>
    <property type="match status" value="1"/>
</dbReference>
<dbReference type="PROSITE" id="PS50846">
    <property type="entry name" value="HMA_2"/>
    <property type="match status" value="1"/>
</dbReference>
<reference evidence="3 4" key="1">
    <citation type="submission" date="2018-05" db="EMBL/GenBank/DDBJ databases">
        <title>Genomic Encyclopedia of Type Strains, Phase IV (KMG-IV): sequencing the most valuable type-strain genomes for metagenomic binning, comparative biology and taxonomic classification.</title>
        <authorList>
            <person name="Goeker M."/>
        </authorList>
    </citation>
    <scope>NUCLEOTIDE SEQUENCE [LARGE SCALE GENOMIC DNA]</scope>
    <source>
        <strain evidence="3 4">DSM 28579</strain>
    </source>
</reference>
<organism evidence="3 4">
    <name type="scientific">Balneicella halophila</name>
    <dbReference type="NCBI Taxonomy" id="1537566"/>
    <lineage>
        <taxon>Bacteria</taxon>
        <taxon>Pseudomonadati</taxon>
        <taxon>Bacteroidota</taxon>
        <taxon>Bacteroidia</taxon>
        <taxon>Bacteroidales</taxon>
        <taxon>Balneicellaceae</taxon>
        <taxon>Balneicella</taxon>
    </lineage>
</organism>
<dbReference type="InterPro" id="IPR006121">
    <property type="entry name" value="HMA_dom"/>
</dbReference>
<dbReference type="AlphaFoldDB" id="A0A7L4UQZ9"/>
<sequence length="127" mass="14459">MKTKVISLISMFLLGATMLFAQAKTEKFEVKGKCGMCETRIEKAAKSVEGVNEADWNLKTHMLEVSFDESETSLDEVQKAIAKVGHDTPMHKASKEVYDALPGCCKYDRIEMKDDKKHHNHHKEHKH</sequence>
<feature type="chain" id="PRO_5029489030" evidence="1">
    <location>
        <begin position="24"/>
        <end position="127"/>
    </location>
</feature>
<keyword evidence="4" id="KW-1185">Reference proteome</keyword>
<evidence type="ECO:0000256" key="1">
    <source>
        <dbReference type="SAM" id="SignalP"/>
    </source>
</evidence>
<dbReference type="CDD" id="cd00371">
    <property type="entry name" value="HMA"/>
    <property type="match status" value="1"/>
</dbReference>
<gene>
    <name evidence="3" type="ORF">C7377_0236</name>
</gene>
<proteinExistence type="predicted"/>
<dbReference type="OrthoDB" id="5513217at2"/>
<dbReference type="Pfam" id="PF00403">
    <property type="entry name" value="HMA"/>
    <property type="match status" value="1"/>
</dbReference>
<dbReference type="EMBL" id="QENZ01000003">
    <property type="protein sequence ID" value="PVX51942.1"/>
    <property type="molecule type" value="Genomic_DNA"/>
</dbReference>
<dbReference type="RefSeq" id="WP_116495510.1">
    <property type="nucleotide sequence ID" value="NZ_QENZ01000003.1"/>
</dbReference>
<dbReference type="Proteomes" id="UP000251835">
    <property type="component" value="Unassembled WGS sequence"/>
</dbReference>
<dbReference type="GO" id="GO:0046872">
    <property type="term" value="F:metal ion binding"/>
    <property type="evidence" value="ECO:0007669"/>
    <property type="project" value="InterPro"/>
</dbReference>
<feature type="signal peptide" evidence="1">
    <location>
        <begin position="1"/>
        <end position="23"/>
    </location>
</feature>